<name>A0A6J4IMC1_9ACTN</name>
<organism evidence="1">
    <name type="scientific">uncultured Acidimicrobiales bacterium</name>
    <dbReference type="NCBI Taxonomy" id="310071"/>
    <lineage>
        <taxon>Bacteria</taxon>
        <taxon>Bacillati</taxon>
        <taxon>Actinomycetota</taxon>
        <taxon>Acidimicrobiia</taxon>
        <taxon>Acidimicrobiales</taxon>
        <taxon>environmental samples</taxon>
    </lineage>
</organism>
<reference evidence="1" key="1">
    <citation type="submission" date="2020-02" db="EMBL/GenBank/DDBJ databases">
        <authorList>
            <person name="Meier V. D."/>
        </authorList>
    </citation>
    <scope>NUCLEOTIDE SEQUENCE</scope>
    <source>
        <strain evidence="1">AVDCRST_MAG10</strain>
    </source>
</reference>
<proteinExistence type="predicted"/>
<gene>
    <name evidence="1" type="ORF">AVDCRST_MAG10-2339</name>
</gene>
<dbReference type="EMBL" id="CADCTB010000146">
    <property type="protein sequence ID" value="CAA9254372.1"/>
    <property type="molecule type" value="Genomic_DNA"/>
</dbReference>
<protein>
    <submittedName>
        <fullName evidence="1">Uncharacterized protein</fullName>
    </submittedName>
</protein>
<evidence type="ECO:0000313" key="1">
    <source>
        <dbReference type="EMBL" id="CAA9254372.1"/>
    </source>
</evidence>
<sequence length="61" mass="6259">MLGHRRSSANAAPAPVARILPANFLTGSALRVDTSVEGDTRIPQLLASSVLAVGGSADESW</sequence>
<accession>A0A6J4IMC1</accession>
<dbReference type="AlphaFoldDB" id="A0A6J4IMC1"/>